<dbReference type="AlphaFoldDB" id="E0RPJ9"/>
<dbReference type="Proteomes" id="UP000001296">
    <property type="component" value="Chromosome"/>
</dbReference>
<keyword evidence="1" id="KW-0732">Signal</keyword>
<dbReference type="RefSeq" id="WP_013314620.1">
    <property type="nucleotide sequence ID" value="NC_014484.1"/>
</dbReference>
<evidence type="ECO:0000313" key="2">
    <source>
        <dbReference type="EMBL" id="ADN02781.1"/>
    </source>
</evidence>
<evidence type="ECO:0000256" key="1">
    <source>
        <dbReference type="SAM" id="SignalP"/>
    </source>
</evidence>
<dbReference type="PaxDb" id="665571-STHERM_c18460"/>
<sequence>MRRVFLFAGILLSLPALTQEAPPAIHWRLDWEAQTLQLSLALSPPQGRLTPDAPHRTLQHIQTLLPLSLRQTLSTLRISSRITGEDFFRSNPDRLLSLLALPETKHPDLITYSQDLSRITARYTFSIPREILPHLLLHHDPDPLPERIGWVPADTFSGLVIDAKGTFPVYGKEGETAALTPSLFPRLYSTTGELVLSERMIHPQVLTRWGVVAFTTSYREEPHLERIGAHPLRIRAEAVFGQGRTDLVIPEEAVRMLLAHPENRRILTEGRILVICESVVQEGP</sequence>
<accession>E0RPJ9</accession>
<feature type="signal peptide" evidence="1">
    <location>
        <begin position="1"/>
        <end position="18"/>
    </location>
</feature>
<evidence type="ECO:0000313" key="3">
    <source>
        <dbReference type="Proteomes" id="UP000001296"/>
    </source>
</evidence>
<reference evidence="2 3" key="2">
    <citation type="journal article" date="2010" name="J. Bacteriol.">
        <title>Genome sequence of the polysaccharide-degrading, thermophilic anaerobe Spirochaeta thermophila DSM 6192.</title>
        <authorList>
            <person name="Angelov A."/>
            <person name="Liebl S."/>
            <person name="Ballschmiter M."/>
            <person name="Bomeke M."/>
            <person name="Lehmann R."/>
            <person name="Liesegang H."/>
            <person name="Daniel R."/>
            <person name="Liebl W."/>
        </authorList>
    </citation>
    <scope>NUCLEOTIDE SEQUENCE [LARGE SCALE GENOMIC DNA]</scope>
    <source>
        <strain evidence="3">ATCC 49972 / DSM 6192 / RI 19.B1</strain>
    </source>
</reference>
<name>E0RPJ9_WINT6</name>
<dbReference type="HOGENOM" id="CLU_924054_0_0_12"/>
<organism evidence="2 3">
    <name type="scientific">Winmispira thermophila (strain ATCC 49972 / DSM 6192 / RI 19.B1)</name>
    <name type="common">Spirochaeta thermophila</name>
    <dbReference type="NCBI Taxonomy" id="665571"/>
    <lineage>
        <taxon>Bacteria</taxon>
        <taxon>Pseudomonadati</taxon>
        <taxon>Spirochaetota</taxon>
        <taxon>Spirochaetia</taxon>
        <taxon>Winmispirales</taxon>
        <taxon>Winmispiraceae</taxon>
        <taxon>Winmispira</taxon>
    </lineage>
</organism>
<feature type="chain" id="PRO_5003139655" evidence="1">
    <location>
        <begin position="19"/>
        <end position="284"/>
    </location>
</feature>
<gene>
    <name evidence="2" type="ordered locus">STHERM_c18460</name>
</gene>
<dbReference type="EMBL" id="CP001698">
    <property type="protein sequence ID" value="ADN02781.1"/>
    <property type="molecule type" value="Genomic_DNA"/>
</dbReference>
<proteinExistence type="predicted"/>
<protein>
    <submittedName>
        <fullName evidence="2">OmpA family protein</fullName>
    </submittedName>
</protein>
<reference key="1">
    <citation type="submission" date="2009-08" db="EMBL/GenBank/DDBJ databases">
        <title>The genome sequence of Spirochaeta thermophila DSM6192.</title>
        <authorList>
            <person name="Angelov A."/>
            <person name="Mientus M."/>
            <person name="Wittenberg S."/>
            <person name="Lehmann R."/>
            <person name="Liesegang H."/>
            <person name="Daniel R."/>
            <person name="Liebl W."/>
        </authorList>
    </citation>
    <scope>NUCLEOTIDE SEQUENCE</scope>
    <source>
        <strain>DSM 6192</strain>
    </source>
</reference>
<dbReference type="KEGG" id="sta:STHERM_c18460"/>
<dbReference type="eggNOG" id="COG2885">
    <property type="taxonomic scope" value="Bacteria"/>
</dbReference>